<sequence length="311" mass="35068">MTARTDTNALPGTSRAGRSLYWRYMVEPFLYLSPAIVLIGTIILIPLIIGISYSFQSIEILNPFATGWVGFENYVDLWSDRRFWIALENTFWWTFWSVSFQFFLGLGLALLLNTHFFGKKLFQALVFLPWAVPTFLSALTWAWLFNPTIGPLPHWMAALGILDEPYNIMGDPDPALWGPIVANIWFGVPFFAITLLAALQSIPGELYEAAEIDGASPWQTFTKITLPFLAPMIAITVMLRTIWIANFADLIFVMTGGGPANSTQILSTYIFTTAFRRLDFGFASTIAVALLAILLIYAVFVLWLRKRLVKI</sequence>
<dbReference type="Proteomes" id="UP000436522">
    <property type="component" value="Unassembled WGS sequence"/>
</dbReference>
<evidence type="ECO:0000256" key="2">
    <source>
        <dbReference type="ARBA" id="ARBA00022448"/>
    </source>
</evidence>
<name>A0A640VW79_9RHOB</name>
<evidence type="ECO:0000313" key="10">
    <source>
        <dbReference type="Proteomes" id="UP000436522"/>
    </source>
</evidence>
<keyword evidence="3" id="KW-1003">Cell membrane</keyword>
<keyword evidence="2 7" id="KW-0813">Transport</keyword>
<accession>A0A640VW79</accession>
<protein>
    <submittedName>
        <fullName evidence="9">Sugar ABC transporter permease</fullName>
    </submittedName>
</protein>
<feature type="transmembrane region" description="Helical" evidence="7">
    <location>
        <begin position="124"/>
        <end position="145"/>
    </location>
</feature>
<evidence type="ECO:0000256" key="7">
    <source>
        <dbReference type="RuleBase" id="RU363032"/>
    </source>
</evidence>
<feature type="transmembrane region" description="Helical" evidence="7">
    <location>
        <begin position="226"/>
        <end position="245"/>
    </location>
</feature>
<dbReference type="InterPro" id="IPR000515">
    <property type="entry name" value="MetI-like"/>
</dbReference>
<evidence type="ECO:0000256" key="3">
    <source>
        <dbReference type="ARBA" id="ARBA00022475"/>
    </source>
</evidence>
<feature type="transmembrane region" description="Helical" evidence="7">
    <location>
        <begin position="29"/>
        <end position="55"/>
    </location>
</feature>
<keyword evidence="4 7" id="KW-0812">Transmembrane</keyword>
<keyword evidence="5 7" id="KW-1133">Transmembrane helix</keyword>
<feature type="transmembrane region" description="Helical" evidence="7">
    <location>
        <begin position="176"/>
        <end position="199"/>
    </location>
</feature>
<dbReference type="PANTHER" id="PTHR43005">
    <property type="entry name" value="BLR7065 PROTEIN"/>
    <property type="match status" value="1"/>
</dbReference>
<evidence type="ECO:0000259" key="8">
    <source>
        <dbReference type="PROSITE" id="PS50928"/>
    </source>
</evidence>
<evidence type="ECO:0000256" key="4">
    <source>
        <dbReference type="ARBA" id="ARBA00022692"/>
    </source>
</evidence>
<comment type="similarity">
    <text evidence="7">Belongs to the binding-protein-dependent transport system permease family.</text>
</comment>
<dbReference type="SUPFAM" id="SSF161098">
    <property type="entry name" value="MetI-like"/>
    <property type="match status" value="1"/>
</dbReference>
<reference evidence="9 10" key="1">
    <citation type="submission" date="2019-12" db="EMBL/GenBank/DDBJ databases">
        <title>Roseobacter cerasinus sp. nov., isolated from seawater around aquaculture.</title>
        <authorList>
            <person name="Muramatsu S."/>
            <person name="Takabe Y."/>
            <person name="Mori K."/>
            <person name="Takaichi S."/>
            <person name="Hanada S."/>
        </authorList>
    </citation>
    <scope>NUCLEOTIDE SEQUENCE [LARGE SCALE GENOMIC DNA]</scope>
    <source>
        <strain evidence="9 10">AI77</strain>
    </source>
</reference>
<dbReference type="EMBL" id="BLIV01000008">
    <property type="protein sequence ID" value="GFE51864.1"/>
    <property type="molecule type" value="Genomic_DNA"/>
</dbReference>
<feature type="transmembrane region" description="Helical" evidence="7">
    <location>
        <begin position="280"/>
        <end position="304"/>
    </location>
</feature>
<keyword evidence="10" id="KW-1185">Reference proteome</keyword>
<dbReference type="Gene3D" id="1.10.3720.10">
    <property type="entry name" value="MetI-like"/>
    <property type="match status" value="1"/>
</dbReference>
<dbReference type="RefSeq" id="WP_202981922.1">
    <property type="nucleotide sequence ID" value="NZ_BLIV01000008.1"/>
</dbReference>
<comment type="caution">
    <text evidence="9">The sequence shown here is derived from an EMBL/GenBank/DDBJ whole genome shotgun (WGS) entry which is preliminary data.</text>
</comment>
<dbReference type="InterPro" id="IPR035906">
    <property type="entry name" value="MetI-like_sf"/>
</dbReference>
<comment type="subcellular location">
    <subcellularLocation>
        <location evidence="1 7">Cell membrane</location>
        <topology evidence="1 7">Multi-pass membrane protein</topology>
    </subcellularLocation>
</comment>
<keyword evidence="6 7" id="KW-0472">Membrane</keyword>
<evidence type="ECO:0000313" key="9">
    <source>
        <dbReference type="EMBL" id="GFE51864.1"/>
    </source>
</evidence>
<dbReference type="GO" id="GO:0005886">
    <property type="term" value="C:plasma membrane"/>
    <property type="evidence" value="ECO:0007669"/>
    <property type="project" value="UniProtKB-SubCell"/>
</dbReference>
<feature type="domain" description="ABC transmembrane type-1" evidence="8">
    <location>
        <begin position="87"/>
        <end position="303"/>
    </location>
</feature>
<evidence type="ECO:0000256" key="6">
    <source>
        <dbReference type="ARBA" id="ARBA00023136"/>
    </source>
</evidence>
<proteinExistence type="inferred from homology"/>
<dbReference type="PANTHER" id="PTHR43005:SF1">
    <property type="entry name" value="SPERMIDINE_PUTRESCINE TRANSPORT SYSTEM PERMEASE PROTEIN"/>
    <property type="match status" value="1"/>
</dbReference>
<dbReference type="Pfam" id="PF00528">
    <property type="entry name" value="BPD_transp_1"/>
    <property type="match status" value="1"/>
</dbReference>
<gene>
    <name evidence="9" type="ORF">So717_36170</name>
</gene>
<feature type="transmembrane region" description="Helical" evidence="7">
    <location>
        <begin position="91"/>
        <end position="112"/>
    </location>
</feature>
<evidence type="ECO:0000256" key="5">
    <source>
        <dbReference type="ARBA" id="ARBA00022989"/>
    </source>
</evidence>
<dbReference type="GO" id="GO:0055085">
    <property type="term" value="P:transmembrane transport"/>
    <property type="evidence" value="ECO:0007669"/>
    <property type="project" value="InterPro"/>
</dbReference>
<organism evidence="9 10">
    <name type="scientific">Roseobacter cerasinus</name>
    <dbReference type="NCBI Taxonomy" id="2602289"/>
    <lineage>
        <taxon>Bacteria</taxon>
        <taxon>Pseudomonadati</taxon>
        <taxon>Pseudomonadota</taxon>
        <taxon>Alphaproteobacteria</taxon>
        <taxon>Rhodobacterales</taxon>
        <taxon>Roseobacteraceae</taxon>
        <taxon>Roseobacter</taxon>
    </lineage>
</organism>
<dbReference type="PROSITE" id="PS50928">
    <property type="entry name" value="ABC_TM1"/>
    <property type="match status" value="1"/>
</dbReference>
<evidence type="ECO:0000256" key="1">
    <source>
        <dbReference type="ARBA" id="ARBA00004651"/>
    </source>
</evidence>
<dbReference type="CDD" id="cd06261">
    <property type="entry name" value="TM_PBP2"/>
    <property type="match status" value="1"/>
</dbReference>
<dbReference type="AlphaFoldDB" id="A0A640VW79"/>